<organism evidence="1">
    <name type="scientific">marine sediment metagenome</name>
    <dbReference type="NCBI Taxonomy" id="412755"/>
    <lineage>
        <taxon>unclassified sequences</taxon>
        <taxon>metagenomes</taxon>
        <taxon>ecological metagenomes</taxon>
    </lineage>
</organism>
<accession>X1KIT9</accession>
<feature type="non-terminal residue" evidence="1">
    <location>
        <position position="112"/>
    </location>
</feature>
<dbReference type="EMBL" id="BARU01039516">
    <property type="protein sequence ID" value="GAH81968.1"/>
    <property type="molecule type" value="Genomic_DNA"/>
</dbReference>
<protein>
    <submittedName>
        <fullName evidence="1">Uncharacterized protein</fullName>
    </submittedName>
</protein>
<name>X1KIT9_9ZZZZ</name>
<proteinExistence type="predicted"/>
<evidence type="ECO:0000313" key="1">
    <source>
        <dbReference type="EMBL" id="GAH81968.1"/>
    </source>
</evidence>
<comment type="caution">
    <text evidence="1">The sequence shown here is derived from an EMBL/GenBank/DDBJ whole genome shotgun (WGS) entry which is preliminary data.</text>
</comment>
<gene>
    <name evidence="1" type="ORF">S03H2_61238</name>
</gene>
<sequence length="112" mass="13188">MVSDKQGFKDIEGELYYESTKPFLTIPDIILWARYHGDADDTWPILSERFDISPIDYPLWDWMTKQRLSTLDVHTLHRRGLIDNVELFNHLAQIGWSPTDRVLMSELGWLVP</sequence>
<dbReference type="AlphaFoldDB" id="X1KIT9"/>
<reference evidence="1" key="1">
    <citation type="journal article" date="2014" name="Front. Microbiol.">
        <title>High frequency of phylogenetically diverse reductive dehalogenase-homologous genes in deep subseafloor sedimentary metagenomes.</title>
        <authorList>
            <person name="Kawai M."/>
            <person name="Futagami T."/>
            <person name="Toyoda A."/>
            <person name="Takaki Y."/>
            <person name="Nishi S."/>
            <person name="Hori S."/>
            <person name="Arai W."/>
            <person name="Tsubouchi T."/>
            <person name="Morono Y."/>
            <person name="Uchiyama I."/>
            <person name="Ito T."/>
            <person name="Fujiyama A."/>
            <person name="Inagaki F."/>
            <person name="Takami H."/>
        </authorList>
    </citation>
    <scope>NUCLEOTIDE SEQUENCE</scope>
    <source>
        <strain evidence="1">Expedition CK06-06</strain>
    </source>
</reference>